<feature type="compositionally biased region" description="Basic and acidic residues" evidence="1">
    <location>
        <begin position="720"/>
        <end position="741"/>
    </location>
</feature>
<proteinExistence type="predicted"/>
<keyword evidence="2" id="KW-1133">Transmembrane helix</keyword>
<evidence type="ECO:0000256" key="1">
    <source>
        <dbReference type="SAM" id="MobiDB-lite"/>
    </source>
</evidence>
<feature type="compositionally biased region" description="Basic and acidic residues" evidence="1">
    <location>
        <begin position="644"/>
        <end position="653"/>
    </location>
</feature>
<gene>
    <name evidence="3" type="ordered locus">Ndas_5118</name>
</gene>
<name>D7B8J0_NOCDD</name>
<feature type="compositionally biased region" description="Basic and acidic residues" evidence="1">
    <location>
        <begin position="611"/>
        <end position="636"/>
    </location>
</feature>
<feature type="compositionally biased region" description="Low complexity" evidence="1">
    <location>
        <begin position="669"/>
        <end position="680"/>
    </location>
</feature>
<geneLocation type="plasmid" evidence="4">
    <name>pNDAS01</name>
</geneLocation>
<accession>D7B8J0</accession>
<feature type="transmembrane region" description="Helical" evidence="2">
    <location>
        <begin position="983"/>
        <end position="1007"/>
    </location>
</feature>
<dbReference type="Proteomes" id="UP000002219">
    <property type="component" value="Chromosome 2"/>
</dbReference>
<keyword evidence="2" id="KW-0812">Transmembrane</keyword>
<feature type="compositionally biased region" description="Basic and acidic residues" evidence="1">
    <location>
        <begin position="140"/>
        <end position="156"/>
    </location>
</feature>
<dbReference type="KEGG" id="nda:Ndas_5118"/>
<feature type="compositionally biased region" description="Basic and acidic residues" evidence="1">
    <location>
        <begin position="813"/>
        <end position="832"/>
    </location>
</feature>
<dbReference type="OrthoDB" id="3417317at2"/>
<evidence type="ECO:0000313" key="3">
    <source>
        <dbReference type="EMBL" id="ADH70498.1"/>
    </source>
</evidence>
<keyword evidence="4" id="KW-1185">Reference proteome</keyword>
<evidence type="ECO:0000313" key="4">
    <source>
        <dbReference type="Proteomes" id="UP000002219"/>
    </source>
</evidence>
<organism evidence="3 4">
    <name type="scientific">Nocardiopsis dassonvillei (strain ATCC 23218 / DSM 43111 / CIP 107115 / JCM 7437 / KCTC 9190 / NBRC 14626 / NCTC 10488 / NRRL B-5397 / IMRU 509)</name>
    <name type="common">Actinomadura dassonvillei</name>
    <dbReference type="NCBI Taxonomy" id="446468"/>
    <lineage>
        <taxon>Bacteria</taxon>
        <taxon>Bacillati</taxon>
        <taxon>Actinomycetota</taxon>
        <taxon>Actinomycetes</taxon>
        <taxon>Streptosporangiales</taxon>
        <taxon>Nocardiopsidaceae</taxon>
        <taxon>Nocardiopsis</taxon>
    </lineage>
</organism>
<feature type="compositionally biased region" description="Basic and acidic residues" evidence="1">
    <location>
        <begin position="1"/>
        <end position="11"/>
    </location>
</feature>
<feature type="region of interest" description="Disordered" evidence="1">
    <location>
        <begin position="1"/>
        <end position="916"/>
    </location>
</feature>
<dbReference type="AlphaFoldDB" id="D7B8J0"/>
<feature type="compositionally biased region" description="Acidic residues" evidence="1">
    <location>
        <begin position="867"/>
        <end position="876"/>
    </location>
</feature>
<dbReference type="RefSeq" id="WP_013156105.1">
    <property type="nucleotide sequence ID" value="NC_014211.1"/>
</dbReference>
<dbReference type="EMBL" id="CP002041">
    <property type="protein sequence ID" value="ADH70498.1"/>
    <property type="molecule type" value="Genomic_DNA"/>
</dbReference>
<sequence length="1008" mass="104814">MTDNGGERRDSDAEDSWFKPSENRYRTQSDYQDPLESEGTADTVFPDSGGYAGLSSSRPAMVEPYPEALGGPPPPVSHGISYPGAGSAAYQPLTRIPGEAEEPSLPSVAASAQVPLPSERGTDRPEAWSDGPRTQEIPALDDRDAPDTGQPRDEHSSAPGSSTAAEQPWGSGAPLDDDRNAPSWEAPSDTVGGARGSAARDADAPARGDDRGASALWPDPPATAGSAQGGPADGPRSWDTPASDASGQPWDDASASGASGGQPWEDAPVADRRDPLDDGLGTASWDAPASAAAGAAARPWEDDTRSSPSWDADAPARGDDRGASAPWADSPGTGGSLEGGPAGGSRPWDAPSPSAPGQPWEDAPARGQDTADDGLGPASWEAPSSGVSGGQPWEDAPVADRRDPLDDGLGMASWDAPAPGARSWEDGTRSPSSRDVDAPGGGDRDPAPWPEASGSGGPAEGTRPWDPGSAGDRGTWNADRGAQPWDDAPAGGTRDPLDDGLGPASWEAPASGASGRPWDDSAPGRGRDAADDGLAPASWETRPSSSTDRPWGPDPAGDRGPWTADRGGQPWEDGTRASSGWDDDAPVRDRGPASWTDVPGPDGSSWDDDAPADRSWDDRAPRHGADERGADAWDDRPYDDDPLGGDRARGRSWDDDELGGDFRGADSTPAGADAPDAWAPSGRTDDRPGADSGGSWGDGYGDELSPSGLGTGSGNTWAFDRNDPRLPDVVREAEQRRRESSSGRAETVDWGGPDTGELSAAVPGADDPLGAIADMQSRARSRDQDLPDDPGGATQMFDARALAGEGDWEDDDEFRRDVPPRGDDGADYGHYDDDPEGPEYAHDGDAERPEPEYAYDDDPEPRGDERDDRDDPEYEDGFTPADYGMPAAPAGRSKRRKDPIADEFPGFGDRPLGGEAGDAYPGYDSIDFLADTERGATLTLWLGVASLLPGVGLVTAVLALLVTGPRAKRAIRESRGQLDGLGLITTGTVFAVVGILVTVISVALWLVL</sequence>
<keyword evidence="2" id="KW-0472">Membrane</keyword>
<feature type="transmembrane region" description="Helical" evidence="2">
    <location>
        <begin position="938"/>
        <end position="962"/>
    </location>
</feature>
<dbReference type="eggNOG" id="COG5164">
    <property type="taxonomic scope" value="Bacteria"/>
</dbReference>
<reference evidence="3 4" key="1">
    <citation type="journal article" date="2010" name="Stand. Genomic Sci.">
        <title>Complete genome sequence of Nocardiopsis dassonvillei type strain (IMRU 509).</title>
        <authorList>
            <person name="Sun H."/>
            <person name="Lapidus A."/>
            <person name="Nolan M."/>
            <person name="Lucas S."/>
            <person name="Del Rio T.G."/>
            <person name="Tice H."/>
            <person name="Cheng J.F."/>
            <person name="Tapia R."/>
            <person name="Han C."/>
            <person name="Goodwin L."/>
            <person name="Pitluck S."/>
            <person name="Pagani I."/>
            <person name="Ivanova N."/>
            <person name="Mavromatis K."/>
            <person name="Mikhailova N."/>
            <person name="Pati A."/>
            <person name="Chen A."/>
            <person name="Palaniappan K."/>
            <person name="Land M."/>
            <person name="Hauser L."/>
            <person name="Chang Y.J."/>
            <person name="Jeffries C.D."/>
            <person name="Djao O.D."/>
            <person name="Rohde M."/>
            <person name="Sikorski J."/>
            <person name="Goker M."/>
            <person name="Woyke T."/>
            <person name="Bristow J."/>
            <person name="Eisen J.A."/>
            <person name="Markowitz V."/>
            <person name="Hugenholtz P."/>
            <person name="Kyrpides N.C."/>
            <person name="Klenk H.P."/>
        </authorList>
    </citation>
    <scope>NUCLEOTIDE SEQUENCE [LARGE SCALE GENOMIC DNA]</scope>
    <source>
        <strain evidence="4">ATCC 23218 / DSM 43111 / CIP 107115 / JCM 7437 / KCTC 9190 / NBRC 14626 / NCTC 10488 / NRRL B-5397 / IMRU 509</strain>
        <plasmid evidence="4">Chromosome 2</plasmid>
    </source>
</reference>
<evidence type="ECO:0000256" key="2">
    <source>
        <dbReference type="SAM" id="Phobius"/>
    </source>
</evidence>
<feature type="compositionally biased region" description="Low complexity" evidence="1">
    <location>
        <begin position="283"/>
        <end position="297"/>
    </location>
</feature>
<dbReference type="GeneID" id="91488030"/>
<feature type="compositionally biased region" description="Basic and acidic residues" evidence="1">
    <location>
        <begin position="423"/>
        <end position="446"/>
    </location>
</feature>
<feature type="compositionally biased region" description="Basic and acidic residues" evidence="1">
    <location>
        <begin position="198"/>
        <end position="212"/>
    </location>
</feature>
<protein>
    <submittedName>
        <fullName evidence="3">Uncharacterized protein</fullName>
    </submittedName>
</protein>
<feature type="compositionally biased region" description="Gly residues" evidence="1">
    <location>
        <begin position="332"/>
        <end position="343"/>
    </location>
</feature>
<dbReference type="HOGENOM" id="CLU_291312_0_0_11"/>
<feature type="compositionally biased region" description="Basic and acidic residues" evidence="1">
    <location>
        <begin position="839"/>
        <end position="851"/>
    </location>
</feature>